<protein>
    <submittedName>
        <fullName evidence="2">Uncharacterized protein</fullName>
    </submittedName>
</protein>
<dbReference type="Proteomes" id="UP000007383">
    <property type="component" value="Chromosome"/>
</dbReference>
<dbReference type="PATRIC" id="fig|889378.3.peg.213"/>
<dbReference type="KEGG" id="sfc:Spiaf_0210"/>
<feature type="chain" id="PRO_5003622977" evidence="1">
    <location>
        <begin position="22"/>
        <end position="152"/>
    </location>
</feature>
<dbReference type="OrthoDB" id="360494at2"/>
<evidence type="ECO:0000313" key="2">
    <source>
        <dbReference type="EMBL" id="AFG36319.1"/>
    </source>
</evidence>
<proteinExistence type="predicted"/>
<gene>
    <name evidence="2" type="ordered locus">Spiaf_0210</name>
</gene>
<feature type="signal peptide" evidence="1">
    <location>
        <begin position="1"/>
        <end position="21"/>
    </location>
</feature>
<evidence type="ECO:0000256" key="1">
    <source>
        <dbReference type="SAM" id="SignalP"/>
    </source>
</evidence>
<accession>H9UFM6</accession>
<name>H9UFM6_SPIAZ</name>
<dbReference type="HOGENOM" id="CLU_142314_0_0_12"/>
<sequence length="152" mass="16646">MKILTVLLLLLPALAVHSQSAETIDSLLERDSISLADAAYILLGSADMIEPDGDSEEAFLQLQQVIPRYQGADPSAPASMADISLIGNQLFEVPPGLLMRITGSPRYAFRDARYRRIMQSSANPNDPVSGEAALRIANRYAEYVERGRPARM</sequence>
<reference evidence="3" key="1">
    <citation type="journal article" date="2013" name="Stand. Genomic Sci.">
        <title>Complete genome sequence of the halophilic bacterium Spirochaeta africana type strain (Z-7692(T)) from the alkaline Lake Magadi in the East African Rift.</title>
        <authorList>
            <person name="Liolos K."/>
            <person name="Abt B."/>
            <person name="Scheuner C."/>
            <person name="Teshima H."/>
            <person name="Held B."/>
            <person name="Lapidus A."/>
            <person name="Nolan M."/>
            <person name="Lucas S."/>
            <person name="Deshpande S."/>
            <person name="Cheng J.F."/>
            <person name="Tapia R."/>
            <person name="Goodwin L.A."/>
            <person name="Pitluck S."/>
            <person name="Pagani I."/>
            <person name="Ivanova N."/>
            <person name="Mavromatis K."/>
            <person name="Mikhailova N."/>
            <person name="Huntemann M."/>
            <person name="Pati A."/>
            <person name="Chen A."/>
            <person name="Palaniappan K."/>
            <person name="Land M."/>
            <person name="Rohde M."/>
            <person name="Tindall B.J."/>
            <person name="Detter J.C."/>
            <person name="Goker M."/>
            <person name="Bristow J."/>
            <person name="Eisen J.A."/>
            <person name="Markowitz V."/>
            <person name="Hugenholtz P."/>
            <person name="Woyke T."/>
            <person name="Klenk H.P."/>
            <person name="Kyrpides N.C."/>
        </authorList>
    </citation>
    <scope>NUCLEOTIDE SEQUENCE</scope>
    <source>
        <strain evidence="3">ATCC 700263 / DSM 8902 / Z-7692</strain>
    </source>
</reference>
<evidence type="ECO:0000313" key="3">
    <source>
        <dbReference type="Proteomes" id="UP000007383"/>
    </source>
</evidence>
<dbReference type="EMBL" id="CP003282">
    <property type="protein sequence ID" value="AFG36319.1"/>
    <property type="molecule type" value="Genomic_DNA"/>
</dbReference>
<keyword evidence="1" id="KW-0732">Signal</keyword>
<keyword evidence="3" id="KW-1185">Reference proteome</keyword>
<dbReference type="AlphaFoldDB" id="H9UFM6"/>
<organism evidence="2 3">
    <name type="scientific">Spirochaeta africana (strain ATCC 700263 / DSM 8902 / Z-7692)</name>
    <dbReference type="NCBI Taxonomy" id="889378"/>
    <lineage>
        <taxon>Bacteria</taxon>
        <taxon>Pseudomonadati</taxon>
        <taxon>Spirochaetota</taxon>
        <taxon>Spirochaetia</taxon>
        <taxon>Spirochaetales</taxon>
        <taxon>Spirochaetaceae</taxon>
        <taxon>Spirochaeta</taxon>
    </lineage>
</organism>
<dbReference type="RefSeq" id="WP_014454317.1">
    <property type="nucleotide sequence ID" value="NC_017098.1"/>
</dbReference>